<dbReference type="Proteomes" id="UP000078407">
    <property type="component" value="Unassembled WGS sequence"/>
</dbReference>
<dbReference type="InterPro" id="IPR001029">
    <property type="entry name" value="Flagellin_N"/>
</dbReference>
<proteinExistence type="inferred from homology"/>
<dbReference type="SUPFAM" id="SSF64518">
    <property type="entry name" value="Phase 1 flagellin"/>
    <property type="match status" value="1"/>
</dbReference>
<evidence type="ECO:0000256" key="2">
    <source>
        <dbReference type="ARBA" id="ARBA00004613"/>
    </source>
</evidence>
<dbReference type="PANTHER" id="PTHR42792">
    <property type="entry name" value="FLAGELLIN"/>
    <property type="match status" value="1"/>
</dbReference>
<gene>
    <name evidence="7" type="ORF">M976_01949</name>
</gene>
<organism evidence="7 8">
    <name type="scientific">Buttiauxella ferragutiae ATCC 51602</name>
    <dbReference type="NCBI Taxonomy" id="1354252"/>
    <lineage>
        <taxon>Bacteria</taxon>
        <taxon>Pseudomonadati</taxon>
        <taxon>Pseudomonadota</taxon>
        <taxon>Gammaproteobacteria</taxon>
        <taxon>Enterobacterales</taxon>
        <taxon>Enterobacteriaceae</taxon>
        <taxon>Buttiauxella</taxon>
    </lineage>
</organism>
<comment type="subcellular location">
    <subcellularLocation>
        <location evidence="1">Bacterial flagellum</location>
    </subcellularLocation>
    <subcellularLocation>
        <location evidence="2">Secreted</location>
    </subcellularLocation>
</comment>
<keyword evidence="8" id="KW-1185">Reference proteome</keyword>
<evidence type="ECO:0000259" key="6">
    <source>
        <dbReference type="Pfam" id="PF00669"/>
    </source>
</evidence>
<keyword evidence="7" id="KW-0282">Flagellum</keyword>
<evidence type="ECO:0000256" key="3">
    <source>
        <dbReference type="ARBA" id="ARBA00005709"/>
    </source>
</evidence>
<comment type="similarity">
    <text evidence="3">Belongs to the bacterial flagellin family.</text>
</comment>
<name>A0ABX2W8X2_9ENTR</name>
<keyword evidence="7" id="KW-0969">Cilium</keyword>
<comment type="caution">
    <text evidence="7">The sequence shown here is derived from an EMBL/GenBank/DDBJ whole genome shotgun (WGS) entry which is preliminary data.</text>
</comment>
<evidence type="ECO:0000313" key="8">
    <source>
        <dbReference type="Proteomes" id="UP000078407"/>
    </source>
</evidence>
<dbReference type="Gene3D" id="1.20.1330.10">
    <property type="entry name" value="f41 fragment of flagellin, N-terminal domain"/>
    <property type="match status" value="1"/>
</dbReference>
<reference evidence="7 8" key="1">
    <citation type="submission" date="2016-04" db="EMBL/GenBank/DDBJ databases">
        <title>ATOL: Assembling a taxonomically balanced genome-scale reconstruction of the evolutionary history of the Enterobacteriaceae.</title>
        <authorList>
            <person name="Plunkett G.III."/>
            <person name="Neeno-Eckwall E.C."/>
            <person name="Glasner J.D."/>
            <person name="Perna N.T."/>
        </authorList>
    </citation>
    <scope>NUCLEOTIDE SEQUENCE [LARGE SCALE GENOMIC DNA]</scope>
    <source>
        <strain evidence="7 8">ATCC 51602</strain>
    </source>
</reference>
<keyword evidence="4" id="KW-0964">Secreted</keyword>
<keyword evidence="5" id="KW-0975">Bacterial flagellum</keyword>
<feature type="domain" description="Flagellin N-terminal" evidence="6">
    <location>
        <begin position="1"/>
        <end position="111"/>
    </location>
</feature>
<dbReference type="EMBL" id="LXEQ01000033">
    <property type="protein sequence ID" value="OAT28110.1"/>
    <property type="molecule type" value="Genomic_DNA"/>
</dbReference>
<protein>
    <submittedName>
        <fullName evidence="7">FlgL family flagellar hook-associated protein</fullName>
    </submittedName>
</protein>
<evidence type="ECO:0000256" key="1">
    <source>
        <dbReference type="ARBA" id="ARBA00004365"/>
    </source>
</evidence>
<accession>A0ABX2W8X2</accession>
<dbReference type="Pfam" id="PF00669">
    <property type="entry name" value="Flagellin_N"/>
    <property type="match status" value="1"/>
</dbReference>
<evidence type="ECO:0000256" key="5">
    <source>
        <dbReference type="ARBA" id="ARBA00023143"/>
    </source>
</evidence>
<dbReference type="PANTHER" id="PTHR42792:SF1">
    <property type="entry name" value="FLAGELLAR HOOK-ASSOCIATED PROTEIN 3"/>
    <property type="match status" value="1"/>
</dbReference>
<evidence type="ECO:0000256" key="4">
    <source>
        <dbReference type="ARBA" id="ARBA00022525"/>
    </source>
</evidence>
<evidence type="ECO:0000313" key="7">
    <source>
        <dbReference type="EMBL" id="OAT28110.1"/>
    </source>
</evidence>
<sequence length="278" mass="30359">MATGNRMLRPSDDPLAARAIQDLRHSENQINTYMDNLNNLESIFMSADSYLTQMNSICDRITEIAINIGSGTASPEELEAYAAELSELNEALALQCNGTSPTGFYMFGGNVTDKPPIVEETDPVTGDTTWVYQGDTGSRPVPIGEGTTIESAFSPFADLFGTGDDIFNTIDDTVDILRDPNSTPEQIAQASDELLVSVGEFQDAVNMQLAELGGRMNMVDDVQLSHTDVLMFNQQLQGQFGDLDYAQAAMDLSESAVALQAIQKTYLDMSQMNLFQMM</sequence>
<dbReference type="InterPro" id="IPR001492">
    <property type="entry name" value="Flagellin"/>
</dbReference>
<keyword evidence="7" id="KW-0966">Cell projection</keyword>